<feature type="region of interest" description="Disordered" evidence="6">
    <location>
        <begin position="302"/>
        <end position="332"/>
    </location>
</feature>
<dbReference type="Proteomes" id="UP000232323">
    <property type="component" value="Unassembled WGS sequence"/>
</dbReference>
<proteinExistence type="inferred from homology"/>
<dbReference type="PRINTS" id="PR02008">
    <property type="entry name" value="RCMTFAMILY"/>
</dbReference>
<feature type="compositionally biased region" description="Low complexity" evidence="6">
    <location>
        <begin position="302"/>
        <end position="314"/>
    </location>
</feature>
<dbReference type="Pfam" id="PF01189">
    <property type="entry name" value="Methyltr_RsmB-F"/>
    <property type="match status" value="2"/>
</dbReference>
<dbReference type="InterPro" id="IPR001678">
    <property type="entry name" value="MeTrfase_RsmB-F_NOP2_dom"/>
</dbReference>
<feature type="binding site" evidence="5">
    <location>
        <position position="394"/>
    </location>
    <ligand>
        <name>S-adenosyl-L-methionine</name>
        <dbReference type="ChEBI" id="CHEBI:59789"/>
    </ligand>
</feature>
<feature type="region of interest" description="Disordered" evidence="6">
    <location>
        <begin position="542"/>
        <end position="573"/>
    </location>
</feature>
<gene>
    <name evidence="8" type="ORF">CEUSTIGMA_g3186.t1</name>
</gene>
<comment type="caution">
    <text evidence="5">Lacks conserved residue(s) required for the propagation of feature annotation.</text>
</comment>
<dbReference type="PANTHER" id="PTHR22807">
    <property type="entry name" value="NOP2 YEAST -RELATED NOL1/NOP2/FMU SUN DOMAIN-CONTAINING"/>
    <property type="match status" value="1"/>
</dbReference>
<reference evidence="8 9" key="1">
    <citation type="submission" date="2017-08" db="EMBL/GenBank/DDBJ databases">
        <title>Acidophilic green algal genome provides insights into adaptation to an acidic environment.</title>
        <authorList>
            <person name="Hirooka S."/>
            <person name="Hirose Y."/>
            <person name="Kanesaki Y."/>
            <person name="Higuchi S."/>
            <person name="Fujiwara T."/>
            <person name="Onuma R."/>
            <person name="Era A."/>
            <person name="Ohbayashi R."/>
            <person name="Uzuka A."/>
            <person name="Nozaki H."/>
            <person name="Yoshikawa H."/>
            <person name="Miyagishima S.Y."/>
        </authorList>
    </citation>
    <scope>NUCLEOTIDE SEQUENCE [LARGE SCALE GENOMIC DNA]</scope>
    <source>
        <strain evidence="8 9">NIES-2499</strain>
    </source>
</reference>
<comment type="similarity">
    <text evidence="5">Belongs to the class I-like SAM-binding methyltransferase superfamily. RsmB/NOP family.</text>
</comment>
<comment type="caution">
    <text evidence="8">The sequence shown here is derived from an EMBL/GenBank/DDBJ whole genome shotgun (WGS) entry which is preliminary data.</text>
</comment>
<dbReference type="AlphaFoldDB" id="A0A250WY25"/>
<keyword evidence="3 5" id="KW-0949">S-adenosyl-L-methionine</keyword>
<evidence type="ECO:0000256" key="6">
    <source>
        <dbReference type="SAM" id="MobiDB-lite"/>
    </source>
</evidence>
<dbReference type="SUPFAM" id="SSF53335">
    <property type="entry name" value="S-adenosyl-L-methionine-dependent methyltransferases"/>
    <property type="match status" value="2"/>
</dbReference>
<sequence>MDLKSRSMHSLLKHLGTFIPEHVLQDCIRETSWPRASSFRLTQKSKSTPDTLQSISSDLITLIHDLRLSEEYARITFQRSSWYPAAFRLPDFQVHNDRLLKRIRAVHKGQVYFQGIGSILPALCLDARPGMKVLDLCAAPLLQVLDLCAAPLLQVLDLCAAPLLHVLDLCAAPLLQVLDLCAAPLLQVLDLCAAPLLQVLDLCAAPLLQVLDLCAAPLLQVLDLCAAPGGKATLIAWDPCAMNNKGHMLAVEKNHARMQRFFTNARMQAPLNQRQAAIQPVAGSKEVAHGAEECEGIPASEISSKSSSCMIPPDSGREQQDKQKQAKSNESPWIPLKVGNITLVQKDGRYLGVNKEGMPLRAGRGAVDTSFSSSGLSGTPSIGQGGPFDRVLLDAPCSSSGGTLLGAQQQGKMRSGGSSRDGEVWSLDLLERNVRRQKALLWNAAVLLRPGGTLIYSTCSLSPEENEDVVQWLLDNMHQMALCEVTVSSRFVEAAEAAQQQLEALANRDGNCNTQPTYAARQVVKTSNKLSEIITQARPPLQRTQHLQTLSSSRVSNDKDESIEPTPTASGGEKLLESVIEQLPPAPDWSVMPGLSNYQGRMYSKDMARAVRLMPCWHHEGFFIAKLFKRE</sequence>
<evidence type="ECO:0000256" key="4">
    <source>
        <dbReference type="ARBA" id="ARBA00022884"/>
    </source>
</evidence>
<name>A0A250WY25_9CHLO</name>
<dbReference type="GO" id="GO:0003723">
    <property type="term" value="F:RNA binding"/>
    <property type="evidence" value="ECO:0007669"/>
    <property type="project" value="UniProtKB-UniRule"/>
</dbReference>
<dbReference type="InterPro" id="IPR029063">
    <property type="entry name" value="SAM-dependent_MTases_sf"/>
</dbReference>
<dbReference type="PANTHER" id="PTHR22807:SF30">
    <property type="entry name" value="28S RRNA (CYTOSINE(4447)-C(5))-METHYLTRANSFERASE-RELATED"/>
    <property type="match status" value="1"/>
</dbReference>
<dbReference type="GO" id="GO:0001510">
    <property type="term" value="P:RNA methylation"/>
    <property type="evidence" value="ECO:0007669"/>
    <property type="project" value="InterPro"/>
</dbReference>
<evidence type="ECO:0000256" key="3">
    <source>
        <dbReference type="ARBA" id="ARBA00022691"/>
    </source>
</evidence>
<keyword evidence="9" id="KW-1185">Reference proteome</keyword>
<dbReference type="InterPro" id="IPR023267">
    <property type="entry name" value="RCMT"/>
</dbReference>
<dbReference type="PROSITE" id="PS51686">
    <property type="entry name" value="SAM_MT_RSMB_NOP"/>
    <property type="match status" value="1"/>
</dbReference>
<dbReference type="GO" id="GO:0008173">
    <property type="term" value="F:RNA methyltransferase activity"/>
    <property type="evidence" value="ECO:0007669"/>
    <property type="project" value="InterPro"/>
</dbReference>
<evidence type="ECO:0000256" key="2">
    <source>
        <dbReference type="ARBA" id="ARBA00022679"/>
    </source>
</evidence>
<dbReference type="SUPFAM" id="SSF52058">
    <property type="entry name" value="L domain-like"/>
    <property type="match status" value="1"/>
</dbReference>
<dbReference type="STRING" id="1157962.A0A250WY25"/>
<evidence type="ECO:0000256" key="1">
    <source>
        <dbReference type="ARBA" id="ARBA00022603"/>
    </source>
</evidence>
<evidence type="ECO:0000313" key="8">
    <source>
        <dbReference type="EMBL" id="GAX75743.1"/>
    </source>
</evidence>
<dbReference type="Gene3D" id="3.40.50.150">
    <property type="entry name" value="Vaccinia Virus protein VP39"/>
    <property type="match status" value="2"/>
</dbReference>
<feature type="compositionally biased region" description="Basic and acidic residues" evidence="6">
    <location>
        <begin position="315"/>
        <end position="324"/>
    </location>
</feature>
<keyword evidence="1 5" id="KW-0489">Methyltransferase</keyword>
<keyword evidence="2 5" id="KW-0808">Transferase</keyword>
<dbReference type="EMBL" id="BEGY01000013">
    <property type="protein sequence ID" value="GAX75743.1"/>
    <property type="molecule type" value="Genomic_DNA"/>
</dbReference>
<evidence type="ECO:0000259" key="7">
    <source>
        <dbReference type="PROSITE" id="PS51686"/>
    </source>
</evidence>
<feature type="active site" description="Nucleophile" evidence="5">
    <location>
        <position position="459"/>
    </location>
</feature>
<dbReference type="InterPro" id="IPR049560">
    <property type="entry name" value="MeTrfase_RsmB-F_NOP2_cat"/>
</dbReference>
<keyword evidence="4 5" id="KW-0694">RNA-binding</keyword>
<dbReference type="OrthoDB" id="427002at2759"/>
<feature type="compositionally biased region" description="Polar residues" evidence="6">
    <location>
        <begin position="542"/>
        <end position="555"/>
    </location>
</feature>
<protein>
    <recommendedName>
        <fullName evidence="7">SAM-dependent MTase RsmB/NOP-type domain-containing protein</fullName>
    </recommendedName>
</protein>
<evidence type="ECO:0000313" key="9">
    <source>
        <dbReference type="Proteomes" id="UP000232323"/>
    </source>
</evidence>
<organism evidence="8 9">
    <name type="scientific">Chlamydomonas eustigma</name>
    <dbReference type="NCBI Taxonomy" id="1157962"/>
    <lineage>
        <taxon>Eukaryota</taxon>
        <taxon>Viridiplantae</taxon>
        <taxon>Chlorophyta</taxon>
        <taxon>core chlorophytes</taxon>
        <taxon>Chlorophyceae</taxon>
        <taxon>CS clade</taxon>
        <taxon>Chlamydomonadales</taxon>
        <taxon>Chlamydomonadaceae</taxon>
        <taxon>Chlamydomonas</taxon>
    </lineage>
</organism>
<feature type="domain" description="SAM-dependent MTase RsmB/NOP-type" evidence="7">
    <location>
        <begin position="388"/>
        <end position="525"/>
    </location>
</feature>
<evidence type="ECO:0000256" key="5">
    <source>
        <dbReference type="PROSITE-ProRule" id="PRU01023"/>
    </source>
</evidence>
<accession>A0A250WY25</accession>